<keyword evidence="3" id="KW-1185">Reference proteome</keyword>
<evidence type="ECO:0000313" key="3">
    <source>
        <dbReference type="Proteomes" id="UP000472274"/>
    </source>
</evidence>
<sequence length="68" mass="7823">MKIAVLCLCLISITFALPVKSSEENHVSSFYNPTSLSFIYVLFNRHHLSDVKLHFLIHCNYSCSQNFT</sequence>
<feature type="signal peptide" evidence="1">
    <location>
        <begin position="1"/>
        <end position="16"/>
    </location>
</feature>
<protein>
    <submittedName>
        <fullName evidence="2">Uncharacterized protein</fullName>
    </submittedName>
</protein>
<reference evidence="2" key="2">
    <citation type="submission" date="2025-09" db="UniProtKB">
        <authorList>
            <consortium name="Ensembl"/>
        </authorList>
    </citation>
    <scope>IDENTIFICATION</scope>
</reference>
<evidence type="ECO:0000256" key="1">
    <source>
        <dbReference type="SAM" id="SignalP"/>
    </source>
</evidence>
<dbReference type="Proteomes" id="UP000472274">
    <property type="component" value="Unplaced"/>
</dbReference>
<dbReference type="InParanoid" id="A0A674IVK9"/>
<proteinExistence type="predicted"/>
<keyword evidence="1" id="KW-0732">Signal</keyword>
<dbReference type="Ensembl" id="ENSTMTT00000012124.1">
    <property type="protein sequence ID" value="ENSTMTP00000011737.1"/>
    <property type="gene ID" value="ENSTMTG00000008479.1"/>
</dbReference>
<feature type="chain" id="PRO_5025690218" evidence="1">
    <location>
        <begin position="17"/>
        <end position="68"/>
    </location>
</feature>
<organism evidence="2 3">
    <name type="scientific">Terrapene triunguis</name>
    <name type="common">Three-toed box turtle</name>
    <dbReference type="NCBI Taxonomy" id="2587831"/>
    <lineage>
        <taxon>Eukaryota</taxon>
        <taxon>Metazoa</taxon>
        <taxon>Chordata</taxon>
        <taxon>Craniata</taxon>
        <taxon>Vertebrata</taxon>
        <taxon>Euteleostomi</taxon>
        <taxon>Archelosauria</taxon>
        <taxon>Testudinata</taxon>
        <taxon>Testudines</taxon>
        <taxon>Cryptodira</taxon>
        <taxon>Durocryptodira</taxon>
        <taxon>Testudinoidea</taxon>
        <taxon>Emydidae</taxon>
        <taxon>Terrapene</taxon>
    </lineage>
</organism>
<name>A0A674IVK9_9SAUR</name>
<dbReference type="AlphaFoldDB" id="A0A674IVK9"/>
<reference evidence="2" key="1">
    <citation type="submission" date="2025-08" db="UniProtKB">
        <authorList>
            <consortium name="Ensembl"/>
        </authorList>
    </citation>
    <scope>IDENTIFICATION</scope>
</reference>
<accession>A0A674IVK9</accession>
<evidence type="ECO:0000313" key="2">
    <source>
        <dbReference type="Ensembl" id="ENSTMTP00000011737.1"/>
    </source>
</evidence>